<dbReference type="Proteomes" id="UP000437748">
    <property type="component" value="Unassembled WGS sequence"/>
</dbReference>
<dbReference type="RefSeq" id="WP_153420657.1">
    <property type="nucleotide sequence ID" value="NZ_WFLM01000004.1"/>
</dbReference>
<name>A0A6N6VS97_9BACT</name>
<dbReference type="AlphaFoldDB" id="A0A6N6VS97"/>
<accession>A0A6N6VS97</accession>
<proteinExistence type="predicted"/>
<evidence type="ECO:0000313" key="1">
    <source>
        <dbReference type="EMBL" id="KAB8037576.1"/>
    </source>
</evidence>
<organism evidence="1 2">
    <name type="scientific">Silvanigrella paludirubra</name>
    <dbReference type="NCBI Taxonomy" id="2499159"/>
    <lineage>
        <taxon>Bacteria</taxon>
        <taxon>Pseudomonadati</taxon>
        <taxon>Bdellovibrionota</taxon>
        <taxon>Oligoflexia</taxon>
        <taxon>Silvanigrellales</taxon>
        <taxon>Silvanigrellaceae</taxon>
        <taxon>Silvanigrella</taxon>
    </lineage>
</organism>
<reference evidence="1 2" key="1">
    <citation type="submission" date="2019-10" db="EMBL/GenBank/DDBJ databases">
        <title>New species of Slilvanegrellaceae.</title>
        <authorList>
            <person name="Pitt A."/>
            <person name="Hahn M.W."/>
        </authorList>
    </citation>
    <scope>NUCLEOTIDE SEQUENCE [LARGE SCALE GENOMIC DNA]</scope>
    <source>
        <strain evidence="1 2">SP-Ram-0.45-NSY-1</strain>
    </source>
</reference>
<gene>
    <name evidence="1" type="ORF">GCL60_10390</name>
</gene>
<comment type="caution">
    <text evidence="1">The sequence shown here is derived from an EMBL/GenBank/DDBJ whole genome shotgun (WGS) entry which is preliminary data.</text>
</comment>
<evidence type="ECO:0000313" key="2">
    <source>
        <dbReference type="Proteomes" id="UP000437748"/>
    </source>
</evidence>
<protein>
    <submittedName>
        <fullName evidence="1">Uncharacterized protein</fullName>
    </submittedName>
</protein>
<dbReference type="EMBL" id="WFLM01000004">
    <property type="protein sequence ID" value="KAB8037576.1"/>
    <property type="molecule type" value="Genomic_DNA"/>
</dbReference>
<sequence length="312" mass="34040">MFYKNNILIGICLAGTMLNSCSRGGGQSTPKAKKQVTTNLTLNHNATAINTYEVEAEVVCPSDTSIFYITNASPKFEVVDGEKCTIKIKNFNYTETGSSSQSYNSSSALTLTYNADNTVTSAATHGEYTKASDSSIKKYLNGVKALEGDPLSLILLDFATETLSTWESLKTVEKTFQFQEVKLPNPLSLRLIKNSFKASNARSFTINHTLSNTIRGITNWPNSAENTTGCKIISSATELTPFGGGTNFTPNMTLINDVDKAYKATGSKNCSDIRLGERDNWKDLKFANQYIVLANESPLGNSYRVITITSSN</sequence>
<keyword evidence="2" id="KW-1185">Reference proteome</keyword>